<evidence type="ECO:0000313" key="2">
    <source>
        <dbReference type="EMBL" id="SJZ75509.1"/>
    </source>
</evidence>
<dbReference type="EMBL" id="FUXM01000006">
    <property type="protein sequence ID" value="SJZ75509.1"/>
    <property type="molecule type" value="Genomic_DNA"/>
</dbReference>
<keyword evidence="1" id="KW-0175">Coiled coil</keyword>
<protein>
    <recommendedName>
        <fullName evidence="4">ATPase</fullName>
    </recommendedName>
</protein>
<evidence type="ECO:0000313" key="3">
    <source>
        <dbReference type="Proteomes" id="UP000189933"/>
    </source>
</evidence>
<organism evidence="2 3">
    <name type="scientific">Carboxydocella sporoproducens DSM 16521</name>
    <dbReference type="NCBI Taxonomy" id="1121270"/>
    <lineage>
        <taxon>Bacteria</taxon>
        <taxon>Bacillati</taxon>
        <taxon>Bacillota</taxon>
        <taxon>Clostridia</taxon>
        <taxon>Eubacteriales</taxon>
        <taxon>Clostridiales Family XVI. Incertae Sedis</taxon>
        <taxon>Carboxydocella</taxon>
    </lineage>
</organism>
<reference evidence="3" key="1">
    <citation type="submission" date="2017-02" db="EMBL/GenBank/DDBJ databases">
        <authorList>
            <person name="Varghese N."/>
            <person name="Submissions S."/>
        </authorList>
    </citation>
    <scope>NUCLEOTIDE SEQUENCE [LARGE SCALE GENOMIC DNA]</scope>
    <source>
        <strain evidence="3">DSM 16521</strain>
    </source>
</reference>
<dbReference type="Proteomes" id="UP000189933">
    <property type="component" value="Unassembled WGS sequence"/>
</dbReference>
<dbReference type="RefSeq" id="WP_078664939.1">
    <property type="nucleotide sequence ID" value="NZ_FUXM01000006.1"/>
</dbReference>
<proteinExistence type="predicted"/>
<dbReference type="AlphaFoldDB" id="A0A1T4N8G2"/>
<evidence type="ECO:0008006" key="4">
    <source>
        <dbReference type="Google" id="ProtNLM"/>
    </source>
</evidence>
<accession>A0A1T4N8G2</accession>
<dbReference type="OrthoDB" id="1690557at2"/>
<keyword evidence="3" id="KW-1185">Reference proteome</keyword>
<gene>
    <name evidence="2" type="ORF">SAMN02745885_00835</name>
</gene>
<name>A0A1T4N8G2_9FIRM</name>
<evidence type="ECO:0000256" key="1">
    <source>
        <dbReference type="SAM" id="Coils"/>
    </source>
</evidence>
<sequence>MEVLDLLDNLEEMVNEAFRVPISNKVLLDAGDLIEILDRIRVLLPDELKQARMITREYQRILQDAEQQAKRIIDQAHDEKSKLAHESEVVKEAQAHAEDIIRQAEEMARQIREGATDYALDILLKLESNLSHVLDELKTGQEQLRDLQQKNRANQMG</sequence>
<feature type="coiled-coil region" evidence="1">
    <location>
        <begin position="48"/>
        <end position="150"/>
    </location>
</feature>